<evidence type="ECO:0000313" key="1">
    <source>
        <dbReference type="EMBL" id="CRL44460.1"/>
    </source>
</evidence>
<dbReference type="Proteomes" id="UP000245838">
    <property type="component" value="Chromosome sggmmb4_Chromosome"/>
</dbReference>
<accession>A0A193QHR7</accession>
<reference evidence="1 2" key="1">
    <citation type="submission" date="2015-05" db="EMBL/GenBank/DDBJ databases">
        <authorList>
            <person name="Goodhead I."/>
        </authorList>
    </citation>
    <scope>NUCLEOTIDE SEQUENCE [LARGE SCALE GENOMIC DNA]</scope>
    <source>
        <strain evidence="2">morsitans</strain>
    </source>
</reference>
<dbReference type="GO" id="GO:0006355">
    <property type="term" value="P:regulation of DNA-templated transcription"/>
    <property type="evidence" value="ECO:0007669"/>
    <property type="project" value="InterPro"/>
</dbReference>
<proteinExistence type="predicted"/>
<organism evidence="1 2">
    <name type="scientific">Sodalis glossinidius (strain morsitans)</name>
    <dbReference type="NCBI Taxonomy" id="343509"/>
    <lineage>
        <taxon>Bacteria</taxon>
        <taxon>Pseudomonadati</taxon>
        <taxon>Pseudomonadota</taxon>
        <taxon>Gammaproteobacteria</taxon>
        <taxon>Enterobacterales</taxon>
        <taxon>Bruguierivoracaceae</taxon>
        <taxon>Sodalis</taxon>
    </lineage>
</organism>
<evidence type="ECO:0000313" key="2">
    <source>
        <dbReference type="Proteomes" id="UP000245838"/>
    </source>
</evidence>
<dbReference type="GO" id="GO:0003677">
    <property type="term" value="F:DNA binding"/>
    <property type="evidence" value="ECO:0007669"/>
    <property type="project" value="InterPro"/>
</dbReference>
<dbReference type="RefSeq" id="WP_166506447.1">
    <property type="nucleotide sequence ID" value="NZ_LN854557.1"/>
</dbReference>
<dbReference type="InterPro" id="IPR036388">
    <property type="entry name" value="WH-like_DNA-bd_sf"/>
</dbReference>
<gene>
    <name evidence="1" type="ORF">SGGMMB4_01588</name>
</gene>
<dbReference type="EMBL" id="LN854557">
    <property type="protein sequence ID" value="CRL44460.1"/>
    <property type="molecule type" value="Genomic_DNA"/>
</dbReference>
<dbReference type="InterPro" id="IPR016032">
    <property type="entry name" value="Sig_transdc_resp-reg_C-effctor"/>
</dbReference>
<dbReference type="SUPFAM" id="SSF46894">
    <property type="entry name" value="C-terminal effector domain of the bipartite response regulators"/>
    <property type="match status" value="1"/>
</dbReference>
<dbReference type="AlphaFoldDB" id="A0A193QHR7"/>
<protein>
    <recommendedName>
        <fullName evidence="3">Transcriptional regulator</fullName>
    </recommendedName>
</protein>
<name>A0A193QHR7_SODGM</name>
<sequence>MKSFDVKQVEKFRDVFPELTTIEQLETAMLFSLGLSKKEIAAARDVAYITVEKMLDAIKSKFNLYSLNNLLSIFQVRLVFFALCGGAVKKQVQND</sequence>
<evidence type="ECO:0008006" key="3">
    <source>
        <dbReference type="Google" id="ProtNLM"/>
    </source>
</evidence>
<dbReference type="Gene3D" id="1.10.10.10">
    <property type="entry name" value="Winged helix-like DNA-binding domain superfamily/Winged helix DNA-binding domain"/>
    <property type="match status" value="1"/>
</dbReference>